<dbReference type="EMBL" id="PYZL01000031">
    <property type="protein sequence ID" value="PTE73426.1"/>
    <property type="molecule type" value="Genomic_DNA"/>
</dbReference>
<evidence type="ECO:0000256" key="8">
    <source>
        <dbReference type="ARBA" id="ARBA00023136"/>
    </source>
</evidence>
<dbReference type="GO" id="GO:0005886">
    <property type="term" value="C:plasma membrane"/>
    <property type="evidence" value="ECO:0007669"/>
    <property type="project" value="UniProtKB-SubCell"/>
</dbReference>
<evidence type="ECO:0000256" key="5">
    <source>
        <dbReference type="ARBA" id="ARBA00022771"/>
    </source>
</evidence>
<dbReference type="Proteomes" id="UP000242547">
    <property type="component" value="Unassembled WGS sequence"/>
</dbReference>
<evidence type="ECO:0000259" key="13">
    <source>
        <dbReference type="Pfam" id="PF22819"/>
    </source>
</evidence>
<dbReference type="InterPro" id="IPR054529">
    <property type="entry name" value="TcaA_2nd"/>
</dbReference>
<proteinExistence type="inferred from homology"/>
<accession>A0A2T4KHN4</accession>
<keyword evidence="7 11" id="KW-1133">Transmembrane helix</keyword>
<evidence type="ECO:0000256" key="10">
    <source>
        <dbReference type="PIRNR" id="PIRNR032522"/>
    </source>
</evidence>
<evidence type="ECO:0000256" key="3">
    <source>
        <dbReference type="ARBA" id="ARBA00022692"/>
    </source>
</evidence>
<dbReference type="AlphaFoldDB" id="A0A2T4KHN4"/>
<keyword evidence="6" id="KW-0862">Zinc</keyword>
<protein>
    <recommendedName>
        <fullName evidence="10">Membrane-associated protein</fullName>
    </recommendedName>
</protein>
<name>A0A2T4KHN4_9STAP</name>
<evidence type="ECO:0000256" key="2">
    <source>
        <dbReference type="ARBA" id="ARBA00022475"/>
    </source>
</evidence>
<dbReference type="PANTHER" id="PTHR40038">
    <property type="entry name" value="MEMBRANE-ASSOCIATED PROTEIN TCAA"/>
    <property type="match status" value="1"/>
</dbReference>
<evidence type="ECO:0000256" key="9">
    <source>
        <dbReference type="ARBA" id="ARBA00023251"/>
    </source>
</evidence>
<evidence type="ECO:0000256" key="4">
    <source>
        <dbReference type="ARBA" id="ARBA00022723"/>
    </source>
</evidence>
<comment type="caution">
    <text evidence="15">The sequence shown here is derived from an EMBL/GenBank/DDBJ whole genome shotgun (WGS) entry which is preliminary data.</text>
</comment>
<comment type="similarity">
    <text evidence="10">Belongs to the tcaA family.</text>
</comment>
<feature type="domain" description="TcaA second" evidence="12">
    <location>
        <begin position="77"/>
        <end position="175"/>
    </location>
</feature>
<evidence type="ECO:0000313" key="16">
    <source>
        <dbReference type="Proteomes" id="UP000242547"/>
    </source>
</evidence>
<dbReference type="InterPro" id="IPR054530">
    <property type="entry name" value="TcaA_4th"/>
</dbReference>
<sequence length="458" mass="51822">MKFCPNCGEKTDDDKANKCSDCGKSFKAKNVQMKQHTPPQTNQSNIKIRKFIPWAIVGFIIILLVIVFVLVRNYNSPEAQTKILVNAIDNNDSQKVATLMSTKATHIDSEEANVYINYIKSEVGMKKFVRDIRQTVEKLNKSEAKEATYLKTRAGNNYLRVSKNGTRLFIFDNMNYTAPTKEAIVKPKLDTKYEFRDGGKDKTVVAEGNKTTSIGKFIPGIYSIDARKETEYGQFTGQLKFDFRYGKSDTVEVNENFNEALLTVKLKGKSDLDEDSLKVKINDKEMDYSTSREYGPYPQNKDITVSATGKVKGKTFKSESKTMKARDLGNINSAILEFDDEAINDYIIEKEKEENSLKTKLSNFFSNYALSLNSAITQGNFSLVNTFLKEDSKIYKGLKNELNYSKELSNPQILNASQKGDKIKAEVQETNEYGQLENTTYELTEDSDNGELQLVNSN</sequence>
<keyword evidence="4" id="KW-0479">Metal-binding</keyword>
<dbReference type="InterPro" id="IPR054528">
    <property type="entry name" value="TcaA_5th"/>
</dbReference>
<keyword evidence="8 10" id="KW-0472">Membrane</keyword>
<dbReference type="Pfam" id="PF22813">
    <property type="entry name" value="TcaA_2nd"/>
    <property type="match status" value="1"/>
</dbReference>
<organism evidence="15 16">
    <name type="scientific">Staphylococcus devriesei</name>
    <dbReference type="NCBI Taxonomy" id="586733"/>
    <lineage>
        <taxon>Bacteria</taxon>
        <taxon>Bacillati</taxon>
        <taxon>Bacillota</taxon>
        <taxon>Bacilli</taxon>
        <taxon>Bacillales</taxon>
        <taxon>Staphylococcaceae</taxon>
        <taxon>Staphylococcus</taxon>
    </lineage>
</organism>
<evidence type="ECO:0000259" key="12">
    <source>
        <dbReference type="Pfam" id="PF22813"/>
    </source>
</evidence>
<evidence type="ECO:0000256" key="7">
    <source>
        <dbReference type="ARBA" id="ARBA00022989"/>
    </source>
</evidence>
<dbReference type="Pfam" id="PF22820">
    <property type="entry name" value="TcaA_3rd_4th"/>
    <property type="match status" value="1"/>
</dbReference>
<dbReference type="Pfam" id="PF22819">
    <property type="entry name" value="TcaA_5th"/>
    <property type="match status" value="1"/>
</dbReference>
<evidence type="ECO:0000313" key="15">
    <source>
        <dbReference type="EMBL" id="PTE73426.1"/>
    </source>
</evidence>
<keyword evidence="2 10" id="KW-1003">Cell membrane</keyword>
<keyword evidence="5" id="KW-0863">Zinc-finger</keyword>
<dbReference type="PIRSF" id="PIRSF032522">
    <property type="entry name" value="TcaA"/>
    <property type="match status" value="1"/>
</dbReference>
<dbReference type="GO" id="GO:0008270">
    <property type="term" value="F:zinc ion binding"/>
    <property type="evidence" value="ECO:0007669"/>
    <property type="project" value="UniProtKB-KW"/>
</dbReference>
<gene>
    <name evidence="15" type="ORF">BUY44_05940</name>
</gene>
<evidence type="ECO:0000256" key="11">
    <source>
        <dbReference type="SAM" id="Phobius"/>
    </source>
</evidence>
<dbReference type="RefSeq" id="WP_107506007.1">
    <property type="nucleotide sequence ID" value="NZ_CP130489.1"/>
</dbReference>
<comment type="subcellular location">
    <subcellularLocation>
        <location evidence="1 10">Cell membrane</location>
        <topology evidence="1 10">Single-pass membrane protein</topology>
    </subcellularLocation>
</comment>
<keyword evidence="9" id="KW-0046">Antibiotic resistance</keyword>
<dbReference type="PANTHER" id="PTHR40038:SF1">
    <property type="entry name" value="MEMBRANE-ASSOCIATED PROTEIN TCAA"/>
    <property type="match status" value="1"/>
</dbReference>
<keyword evidence="3 11" id="KW-0812">Transmembrane</keyword>
<dbReference type="GO" id="GO:0046677">
    <property type="term" value="P:response to antibiotic"/>
    <property type="evidence" value="ECO:0007669"/>
    <property type="project" value="UniProtKB-KW"/>
</dbReference>
<evidence type="ECO:0000256" key="6">
    <source>
        <dbReference type="ARBA" id="ARBA00022833"/>
    </source>
</evidence>
<evidence type="ECO:0000259" key="14">
    <source>
        <dbReference type="Pfam" id="PF22820"/>
    </source>
</evidence>
<reference evidence="15 16" key="1">
    <citation type="journal article" date="2016" name="Front. Microbiol.">
        <title>Comprehensive Phylogenetic Analysis of Bovine Non-aureus Staphylococci Species Based on Whole-Genome Sequencing.</title>
        <authorList>
            <person name="Naushad S."/>
            <person name="Barkema H.W."/>
            <person name="Luby C."/>
            <person name="Condas L.A."/>
            <person name="Nobrega D.B."/>
            <person name="Carson D.A."/>
            <person name="De Buck J."/>
        </authorList>
    </citation>
    <scope>NUCLEOTIDE SEQUENCE [LARGE SCALE GENOMIC DNA]</scope>
    <source>
        <strain evidence="15 16">SNUC 761</strain>
    </source>
</reference>
<feature type="transmembrane region" description="Helical" evidence="11">
    <location>
        <begin position="51"/>
        <end position="71"/>
    </location>
</feature>
<feature type="domain" description="TcaA 4th" evidence="14">
    <location>
        <begin position="250"/>
        <end position="326"/>
    </location>
</feature>
<feature type="domain" description="TcaA protein NTF2-like" evidence="13">
    <location>
        <begin position="358"/>
        <end position="455"/>
    </location>
</feature>
<dbReference type="InterPro" id="IPR023599">
    <property type="entry name" value="Mem_prot_TcaA"/>
</dbReference>
<evidence type="ECO:0000256" key="1">
    <source>
        <dbReference type="ARBA" id="ARBA00004162"/>
    </source>
</evidence>